<dbReference type="AlphaFoldDB" id="A0ABD4DQH5"/>
<reference evidence="2 4" key="2">
    <citation type="submission" date="2023-06" db="EMBL/GenBank/DDBJ databases">
        <title>Nosocomial Elizabethkingia miricola genome.</title>
        <authorList>
            <person name="Morgado S."/>
            <person name="Fonseca E."/>
            <person name="Freitas F."/>
            <person name="Vicente A.C."/>
        </authorList>
    </citation>
    <scope>NUCLEOTIDE SEQUENCE [LARGE SCALE GENOMIC DNA]</scope>
    <source>
        <strain evidence="2 4">EM15</strain>
    </source>
</reference>
<gene>
    <name evidence="1" type="ORF">ATB95_08265</name>
    <name evidence="2" type="ORF">QT385_06915</name>
</gene>
<dbReference type="EMBL" id="JAUCQJ010000002">
    <property type="protein sequence ID" value="MDQ8748362.1"/>
    <property type="molecule type" value="Genomic_DNA"/>
</dbReference>
<proteinExistence type="predicted"/>
<evidence type="ECO:0000313" key="3">
    <source>
        <dbReference type="Proteomes" id="UP000064412"/>
    </source>
</evidence>
<organism evidence="1 3">
    <name type="scientific">Elizabethkingia miricola</name>
    <name type="common">Chryseobacterium miricola</name>
    <dbReference type="NCBI Taxonomy" id="172045"/>
    <lineage>
        <taxon>Bacteria</taxon>
        <taxon>Pseudomonadati</taxon>
        <taxon>Bacteroidota</taxon>
        <taxon>Flavobacteriia</taxon>
        <taxon>Flavobacteriales</taxon>
        <taxon>Weeksellaceae</taxon>
        <taxon>Elizabethkingia</taxon>
    </lineage>
</organism>
<dbReference type="Proteomes" id="UP000064412">
    <property type="component" value="Unassembled WGS sequence"/>
</dbReference>
<name>A0ABD4DQH5_ELIMR</name>
<evidence type="ECO:0000313" key="4">
    <source>
        <dbReference type="Proteomes" id="UP001239265"/>
    </source>
</evidence>
<comment type="caution">
    <text evidence="1">The sequence shown here is derived from an EMBL/GenBank/DDBJ whole genome shotgun (WGS) entry which is preliminary data.</text>
</comment>
<dbReference type="EMBL" id="LNOI01000001">
    <property type="protein sequence ID" value="KUY20881.1"/>
    <property type="molecule type" value="Genomic_DNA"/>
</dbReference>
<reference evidence="1 3" key="1">
    <citation type="submission" date="2015-11" db="EMBL/GenBank/DDBJ databases">
        <authorList>
            <person name="Nicholson A.C."/>
            <person name="Humrighouse B.W."/>
            <person name="Graziano J."/>
            <person name="Lasker B."/>
            <person name="Whitney A.M."/>
            <person name="Mcquiston J.R."/>
        </authorList>
    </citation>
    <scope>NUCLEOTIDE SEQUENCE [LARGE SCALE GENOMIC DNA]</scope>
    <source>
        <strain evidence="1 3">G4071</strain>
    </source>
</reference>
<protein>
    <submittedName>
        <fullName evidence="1">Uncharacterized protein</fullName>
    </submittedName>
</protein>
<dbReference type="Proteomes" id="UP001239265">
    <property type="component" value="Unassembled WGS sequence"/>
</dbReference>
<evidence type="ECO:0000313" key="1">
    <source>
        <dbReference type="EMBL" id="KUY20881.1"/>
    </source>
</evidence>
<sequence length="170" mass="19985">MENKLIPMTTFVAEQWLNKLTTKQQLDNIYNYSLFLKQQLEIGFFIPCENNVPLEKPLNYDIWEELEYNDGKGNGTIGFEGHKKYKQDKSRVLFEDAIKIDRSPYKCTKRLLIDLAVDTPFRIYTELRYPDGNIERNEFPNPKKPNMTIEDLVEYNLTLTETAIKSIYGS</sequence>
<accession>A0ABD4DQH5</accession>
<dbReference type="RefSeq" id="WP_059344515.1">
    <property type="nucleotide sequence ID" value="NZ_FTQX01000013.1"/>
</dbReference>
<evidence type="ECO:0000313" key="2">
    <source>
        <dbReference type="EMBL" id="MDQ8748362.1"/>
    </source>
</evidence>